<keyword evidence="4" id="KW-1185">Reference proteome</keyword>
<name>A0A8S0Y2W5_9FIRM</name>
<dbReference type="SMART" id="SM00881">
    <property type="entry name" value="CoA_binding"/>
    <property type="match status" value="1"/>
</dbReference>
<evidence type="ECO:0000313" key="2">
    <source>
        <dbReference type="EMBL" id="CAA7601295.1"/>
    </source>
</evidence>
<dbReference type="InterPro" id="IPR003781">
    <property type="entry name" value="CoA-bd"/>
</dbReference>
<evidence type="ECO:0000259" key="1">
    <source>
        <dbReference type="SMART" id="SM00881"/>
    </source>
</evidence>
<protein>
    <submittedName>
        <fullName evidence="2">CoA binding domain protein</fullName>
    </submittedName>
</protein>
<dbReference type="EMBL" id="CDGJ01000095">
    <property type="protein sequence ID" value="CEJ08795.1"/>
    <property type="molecule type" value="Genomic_DNA"/>
</dbReference>
<dbReference type="KEGG" id="aacx:DEACI_1961"/>
<evidence type="ECO:0000313" key="3">
    <source>
        <dbReference type="EMBL" id="CEJ08795.1"/>
    </source>
</evidence>
<dbReference type="Pfam" id="PF13380">
    <property type="entry name" value="CoA_binding_2"/>
    <property type="match status" value="1"/>
</dbReference>
<dbReference type="AlphaFoldDB" id="A0A8S0Y2W5"/>
<dbReference type="Proteomes" id="UP001071230">
    <property type="component" value="Unassembled WGS sequence"/>
</dbReference>
<accession>A0A8S0Y2W5</accession>
<sequence length="132" mass="14759">MPGDIQEFLSHPTWAVIGVSLDPAKYGNKVYFQLKKAGYTVYGINPKLQEIEGERIYPNLASLPVKPDAVSVVVPPKATEQVVQDCITLDIKRIWMQPGSESAEAIRRGEENGLDVIHDQCVLIQTRDRLKN</sequence>
<gene>
    <name evidence="2" type="ORF">DEACI_1961</name>
    <name evidence="3" type="ORF">DEACI_3275</name>
</gene>
<reference evidence="3" key="1">
    <citation type="submission" date="2014-11" db="EMBL/GenBank/DDBJ databases">
        <authorList>
            <person name="Hornung B.V."/>
        </authorList>
    </citation>
    <scope>NUCLEOTIDE SEQUENCE</scope>
    <source>
        <strain evidence="3">INE</strain>
    </source>
</reference>
<dbReference type="SUPFAM" id="SSF51735">
    <property type="entry name" value="NAD(P)-binding Rossmann-fold domains"/>
    <property type="match status" value="1"/>
</dbReference>
<dbReference type="InterPro" id="IPR036291">
    <property type="entry name" value="NAD(P)-bd_dom_sf"/>
</dbReference>
<dbReference type="PANTHER" id="PTHR33303">
    <property type="entry name" value="CYTOPLASMIC PROTEIN-RELATED"/>
    <property type="match status" value="1"/>
</dbReference>
<reference evidence="2" key="2">
    <citation type="submission" date="2020-01" db="EMBL/GenBank/DDBJ databases">
        <authorList>
            <person name="Hornung B."/>
        </authorList>
    </citation>
    <scope>NUCLEOTIDE SEQUENCE</scope>
    <source>
        <strain evidence="2">PacBioINE</strain>
    </source>
</reference>
<organism evidence="2">
    <name type="scientific">Acididesulfobacillus acetoxydans</name>
    <dbReference type="NCBI Taxonomy" id="1561005"/>
    <lineage>
        <taxon>Bacteria</taxon>
        <taxon>Bacillati</taxon>
        <taxon>Bacillota</taxon>
        <taxon>Clostridia</taxon>
        <taxon>Eubacteriales</taxon>
        <taxon>Peptococcaceae</taxon>
        <taxon>Acididesulfobacillus</taxon>
    </lineage>
</organism>
<evidence type="ECO:0000313" key="4">
    <source>
        <dbReference type="Proteomes" id="UP001071230"/>
    </source>
</evidence>
<dbReference type="Gene3D" id="3.40.50.720">
    <property type="entry name" value="NAD(P)-binding Rossmann-like Domain"/>
    <property type="match status" value="1"/>
</dbReference>
<proteinExistence type="predicted"/>
<dbReference type="Proteomes" id="UP000836597">
    <property type="component" value="Chromosome"/>
</dbReference>
<dbReference type="PANTHER" id="PTHR33303:SF2">
    <property type="entry name" value="COA-BINDING DOMAIN-CONTAINING PROTEIN"/>
    <property type="match status" value="1"/>
</dbReference>
<dbReference type="RefSeq" id="WP_240984848.1">
    <property type="nucleotide sequence ID" value="NZ_CDGJ01000095.1"/>
</dbReference>
<feature type="domain" description="CoA-binding" evidence="1">
    <location>
        <begin position="8"/>
        <end position="100"/>
    </location>
</feature>
<dbReference type="EMBL" id="LR746496">
    <property type="protein sequence ID" value="CAA7601295.1"/>
    <property type="molecule type" value="Genomic_DNA"/>
</dbReference>